<dbReference type="RefSeq" id="WP_306978201.1">
    <property type="nucleotide sequence ID" value="NZ_JAUSTQ010000017.1"/>
</dbReference>
<gene>
    <name evidence="1" type="ORF">J2S77_002745</name>
</gene>
<proteinExistence type="predicted"/>
<evidence type="ECO:0000313" key="1">
    <source>
        <dbReference type="EMBL" id="MDQ0160738.1"/>
    </source>
</evidence>
<dbReference type="Proteomes" id="UP001224359">
    <property type="component" value="Unassembled WGS sequence"/>
</dbReference>
<keyword evidence="2" id="KW-1185">Reference proteome</keyword>
<protein>
    <submittedName>
        <fullName evidence="1">Uncharacterized protein</fullName>
    </submittedName>
</protein>
<name>A0ABT9VID5_9BACI</name>
<comment type="caution">
    <text evidence="1">The sequence shown here is derived from an EMBL/GenBank/DDBJ whole genome shotgun (WGS) entry which is preliminary data.</text>
</comment>
<organism evidence="1 2">
    <name type="scientific">Alkalibacillus salilacus</name>
    <dbReference type="NCBI Taxonomy" id="284582"/>
    <lineage>
        <taxon>Bacteria</taxon>
        <taxon>Bacillati</taxon>
        <taxon>Bacillota</taxon>
        <taxon>Bacilli</taxon>
        <taxon>Bacillales</taxon>
        <taxon>Bacillaceae</taxon>
        <taxon>Alkalibacillus</taxon>
    </lineage>
</organism>
<evidence type="ECO:0000313" key="2">
    <source>
        <dbReference type="Proteomes" id="UP001224359"/>
    </source>
</evidence>
<dbReference type="EMBL" id="JAUSTQ010000017">
    <property type="protein sequence ID" value="MDQ0160738.1"/>
    <property type="molecule type" value="Genomic_DNA"/>
</dbReference>
<reference evidence="1 2" key="1">
    <citation type="submission" date="2023-07" db="EMBL/GenBank/DDBJ databases">
        <title>Genomic Encyclopedia of Type Strains, Phase IV (KMG-IV): sequencing the most valuable type-strain genomes for metagenomic binning, comparative biology and taxonomic classification.</title>
        <authorList>
            <person name="Goeker M."/>
        </authorList>
    </citation>
    <scope>NUCLEOTIDE SEQUENCE [LARGE SCALE GENOMIC DNA]</scope>
    <source>
        <strain evidence="1 2">DSM 16460</strain>
    </source>
</reference>
<accession>A0ABT9VID5</accession>
<sequence length="214" mass="24693">MLTDLLESDVSNLPIFREMCQDSFEFVSYNDVQFKNILISQLISELEAEDMGIYLGSPKKEAREIDRFSQSRHQFLGKADNPISVLKDVQYIDLTSFDSKGILKRLERHIEGESIDWLILDLTLDQLSPSLIDLLNEFYEEYAVTVVVAYYLPDDPKVVNFFKRRTDLSFNSPELNTKKPSSGKVATLSSIHSDREMKTFINVRPHYGVLQEEI</sequence>